<feature type="region of interest" description="Disordered" evidence="1">
    <location>
        <begin position="1"/>
        <end position="33"/>
    </location>
</feature>
<dbReference type="AlphaFoldDB" id="A0A4Z2F773"/>
<sequence length="85" mass="9553">MSGDINLQDGSRANIKHKYAERTEEPPHRTSSPKPIAVCQLMSQQNDHGEASLSPMDVFLVFPLCSSACQRQARLDRVKLDSWQV</sequence>
<dbReference type="EMBL" id="SRLO01001546">
    <property type="protein sequence ID" value="TNN36988.1"/>
    <property type="molecule type" value="Genomic_DNA"/>
</dbReference>
<evidence type="ECO:0000313" key="3">
    <source>
        <dbReference type="Proteomes" id="UP000314294"/>
    </source>
</evidence>
<reference evidence="2 3" key="1">
    <citation type="submission" date="2019-03" db="EMBL/GenBank/DDBJ databases">
        <title>First draft genome of Liparis tanakae, snailfish: a comprehensive survey of snailfish specific genes.</title>
        <authorList>
            <person name="Kim W."/>
            <person name="Song I."/>
            <person name="Jeong J.-H."/>
            <person name="Kim D."/>
            <person name="Kim S."/>
            <person name="Ryu S."/>
            <person name="Song J.Y."/>
            <person name="Lee S.K."/>
        </authorList>
    </citation>
    <scope>NUCLEOTIDE SEQUENCE [LARGE SCALE GENOMIC DNA]</scope>
    <source>
        <tissue evidence="2">Muscle</tissue>
    </source>
</reference>
<gene>
    <name evidence="2" type="ORF">EYF80_052841</name>
</gene>
<keyword evidence="3" id="KW-1185">Reference proteome</keyword>
<evidence type="ECO:0000313" key="2">
    <source>
        <dbReference type="EMBL" id="TNN36988.1"/>
    </source>
</evidence>
<name>A0A4Z2F773_9TELE</name>
<comment type="caution">
    <text evidence="2">The sequence shown here is derived from an EMBL/GenBank/DDBJ whole genome shotgun (WGS) entry which is preliminary data.</text>
</comment>
<protein>
    <submittedName>
        <fullName evidence="2">Uncharacterized protein</fullName>
    </submittedName>
</protein>
<feature type="compositionally biased region" description="Basic and acidic residues" evidence="1">
    <location>
        <begin position="18"/>
        <end position="28"/>
    </location>
</feature>
<dbReference type="Proteomes" id="UP000314294">
    <property type="component" value="Unassembled WGS sequence"/>
</dbReference>
<organism evidence="2 3">
    <name type="scientific">Liparis tanakae</name>
    <name type="common">Tanaka's snailfish</name>
    <dbReference type="NCBI Taxonomy" id="230148"/>
    <lineage>
        <taxon>Eukaryota</taxon>
        <taxon>Metazoa</taxon>
        <taxon>Chordata</taxon>
        <taxon>Craniata</taxon>
        <taxon>Vertebrata</taxon>
        <taxon>Euteleostomi</taxon>
        <taxon>Actinopterygii</taxon>
        <taxon>Neopterygii</taxon>
        <taxon>Teleostei</taxon>
        <taxon>Neoteleostei</taxon>
        <taxon>Acanthomorphata</taxon>
        <taxon>Eupercaria</taxon>
        <taxon>Perciformes</taxon>
        <taxon>Cottioidei</taxon>
        <taxon>Cottales</taxon>
        <taxon>Liparidae</taxon>
        <taxon>Liparis</taxon>
    </lineage>
</organism>
<accession>A0A4Z2F773</accession>
<evidence type="ECO:0000256" key="1">
    <source>
        <dbReference type="SAM" id="MobiDB-lite"/>
    </source>
</evidence>
<proteinExistence type="predicted"/>